<organism evidence="16 17">
    <name type="scientific">Rhodotorula graminis (strain WP1)</name>
    <dbReference type="NCBI Taxonomy" id="578459"/>
    <lineage>
        <taxon>Eukaryota</taxon>
        <taxon>Fungi</taxon>
        <taxon>Dikarya</taxon>
        <taxon>Basidiomycota</taxon>
        <taxon>Pucciniomycotina</taxon>
        <taxon>Microbotryomycetes</taxon>
        <taxon>Sporidiobolales</taxon>
        <taxon>Sporidiobolaceae</taxon>
        <taxon>Rhodotorula</taxon>
    </lineage>
</organism>
<proteinExistence type="inferred from homology"/>
<dbReference type="EMBL" id="KQ474086">
    <property type="protein sequence ID" value="KPV72648.1"/>
    <property type="molecule type" value="Genomic_DNA"/>
</dbReference>
<accession>A0A0P9GZ34</accession>
<dbReference type="OrthoDB" id="4505683at2759"/>
<evidence type="ECO:0000256" key="6">
    <source>
        <dbReference type="ARBA" id="ARBA00022617"/>
    </source>
</evidence>
<evidence type="ECO:0000256" key="8">
    <source>
        <dbReference type="ARBA" id="ARBA00022729"/>
    </source>
</evidence>
<evidence type="ECO:0000313" key="16">
    <source>
        <dbReference type="EMBL" id="KPV72648.1"/>
    </source>
</evidence>
<feature type="chain" id="PRO_5006158138" description="CFEM domain-containing protein" evidence="14">
    <location>
        <begin position="19"/>
        <end position="200"/>
    </location>
</feature>
<evidence type="ECO:0000256" key="13">
    <source>
        <dbReference type="ARBA" id="ARBA00023288"/>
    </source>
</evidence>
<gene>
    <name evidence="16" type="ORF">RHOBADRAFT_46692</name>
</gene>
<dbReference type="RefSeq" id="XP_018268697.1">
    <property type="nucleotide sequence ID" value="XM_018414832.1"/>
</dbReference>
<dbReference type="PANTHER" id="PTHR37928">
    <property type="entry name" value="CFEM DOMAIN PROTEIN (AFU_ORTHOLOGUE AFUA_6G14090)"/>
    <property type="match status" value="1"/>
</dbReference>
<evidence type="ECO:0000256" key="5">
    <source>
        <dbReference type="ARBA" id="ARBA00022525"/>
    </source>
</evidence>
<comment type="subcellular location">
    <subcellularLocation>
        <location evidence="1">Cell membrane</location>
        <topology evidence="1">Lipid-anchor</topology>
        <topology evidence="1">GPI-anchor</topology>
    </subcellularLocation>
    <subcellularLocation>
        <location evidence="2">Secreted</location>
    </subcellularLocation>
</comment>
<dbReference type="SMART" id="SM00747">
    <property type="entry name" value="CFEM"/>
    <property type="match status" value="1"/>
</dbReference>
<sequence length="200" mass="18538">MLVAPLAALVALAGLTLAQSDSAGSQTSSAAVPVSTAAVPGCALTCVLSTLPSSPCAAYGVGNLTCICTSSEFQLAYYQCQQSTCSETDLNAAEQYGAQSCESNGTPINIDTTPSGFSSGASSTPASSAASSASSVAASAASSISSAASPAGSSGGANPSASASGSAPAASASGSSDAGRAVLGGAVGALAAVAGLVILA</sequence>
<dbReference type="AlphaFoldDB" id="A0A0P9GZ34"/>
<evidence type="ECO:0000313" key="17">
    <source>
        <dbReference type="Proteomes" id="UP000053890"/>
    </source>
</evidence>
<keyword evidence="7" id="KW-0479">Metal-binding</keyword>
<evidence type="ECO:0000256" key="1">
    <source>
        <dbReference type="ARBA" id="ARBA00004609"/>
    </source>
</evidence>
<protein>
    <recommendedName>
        <fullName evidence="15">CFEM domain-containing protein</fullName>
    </recommendedName>
</protein>
<evidence type="ECO:0000259" key="15">
    <source>
        <dbReference type="PROSITE" id="PS52012"/>
    </source>
</evidence>
<comment type="similarity">
    <text evidence="3">Belongs to the RBT5 family.</text>
</comment>
<feature type="signal peptide" evidence="14">
    <location>
        <begin position="1"/>
        <end position="18"/>
    </location>
</feature>
<feature type="domain" description="CFEM" evidence="15">
    <location>
        <begin position="14"/>
        <end position="128"/>
    </location>
</feature>
<dbReference type="PANTHER" id="PTHR37928:SF2">
    <property type="entry name" value="GPI ANCHORED CFEM DOMAIN PROTEIN (AFU_ORTHOLOGUE AFUA_6G10580)"/>
    <property type="match status" value="1"/>
</dbReference>
<dbReference type="OMA" id="ICPNDNA"/>
<name>A0A0P9GZ34_RHOGW</name>
<dbReference type="InterPro" id="IPR008427">
    <property type="entry name" value="Extracellular_membr_CFEM_dom"/>
</dbReference>
<keyword evidence="11" id="KW-1015">Disulfide bond</keyword>
<keyword evidence="10" id="KW-0472">Membrane</keyword>
<dbReference type="Proteomes" id="UP000053890">
    <property type="component" value="Unassembled WGS sequence"/>
</dbReference>
<evidence type="ECO:0000256" key="11">
    <source>
        <dbReference type="ARBA" id="ARBA00023157"/>
    </source>
</evidence>
<dbReference type="GeneID" id="28975280"/>
<evidence type="ECO:0000256" key="4">
    <source>
        <dbReference type="ARBA" id="ARBA00022475"/>
    </source>
</evidence>
<dbReference type="GO" id="GO:0005886">
    <property type="term" value="C:plasma membrane"/>
    <property type="evidence" value="ECO:0007669"/>
    <property type="project" value="UniProtKB-SubCell"/>
</dbReference>
<evidence type="ECO:0000256" key="10">
    <source>
        <dbReference type="ARBA" id="ARBA00023136"/>
    </source>
</evidence>
<reference evidence="16 17" key="1">
    <citation type="journal article" date="2015" name="Front. Microbiol.">
        <title>Genome sequence of the plant growth promoting endophytic yeast Rhodotorula graminis WP1.</title>
        <authorList>
            <person name="Firrincieli A."/>
            <person name="Otillar R."/>
            <person name="Salamov A."/>
            <person name="Schmutz J."/>
            <person name="Khan Z."/>
            <person name="Redman R.S."/>
            <person name="Fleck N.D."/>
            <person name="Lindquist E."/>
            <person name="Grigoriev I.V."/>
            <person name="Doty S.L."/>
        </authorList>
    </citation>
    <scope>NUCLEOTIDE SEQUENCE [LARGE SCALE GENOMIC DNA]</scope>
    <source>
        <strain evidence="16 17">WP1</strain>
    </source>
</reference>
<keyword evidence="5" id="KW-0964">Secreted</keyword>
<evidence type="ECO:0000256" key="3">
    <source>
        <dbReference type="ARBA" id="ARBA00010031"/>
    </source>
</evidence>
<evidence type="ECO:0000256" key="2">
    <source>
        <dbReference type="ARBA" id="ARBA00004613"/>
    </source>
</evidence>
<keyword evidence="8 14" id="KW-0732">Signal</keyword>
<evidence type="ECO:0000256" key="9">
    <source>
        <dbReference type="ARBA" id="ARBA00023004"/>
    </source>
</evidence>
<dbReference type="Pfam" id="PF05730">
    <property type="entry name" value="CFEM"/>
    <property type="match status" value="1"/>
</dbReference>
<dbReference type="STRING" id="578459.A0A0P9GZ34"/>
<keyword evidence="13" id="KW-0449">Lipoprotein</keyword>
<dbReference type="PROSITE" id="PS52012">
    <property type="entry name" value="CFEM"/>
    <property type="match status" value="1"/>
</dbReference>
<keyword evidence="17" id="KW-1185">Reference proteome</keyword>
<keyword evidence="9" id="KW-0408">Iron</keyword>
<keyword evidence="4" id="KW-1003">Cell membrane</keyword>
<dbReference type="GO" id="GO:0046872">
    <property type="term" value="F:metal ion binding"/>
    <property type="evidence" value="ECO:0007669"/>
    <property type="project" value="UniProtKB-KW"/>
</dbReference>
<keyword evidence="12" id="KW-0325">Glycoprotein</keyword>
<keyword evidence="6" id="KW-0349">Heme</keyword>
<evidence type="ECO:0000256" key="12">
    <source>
        <dbReference type="ARBA" id="ARBA00023180"/>
    </source>
</evidence>
<evidence type="ECO:0000256" key="14">
    <source>
        <dbReference type="SAM" id="SignalP"/>
    </source>
</evidence>
<evidence type="ECO:0000256" key="7">
    <source>
        <dbReference type="ARBA" id="ARBA00022723"/>
    </source>
</evidence>
<dbReference type="GO" id="GO:0005576">
    <property type="term" value="C:extracellular region"/>
    <property type="evidence" value="ECO:0007669"/>
    <property type="project" value="UniProtKB-SubCell"/>
</dbReference>
<dbReference type="InterPro" id="IPR051735">
    <property type="entry name" value="CFEM_domain"/>
</dbReference>